<comment type="caution">
    <text evidence="1">The sequence shown here is derived from an EMBL/GenBank/DDBJ whole genome shotgun (WGS) entry which is preliminary data.</text>
</comment>
<sequence length="108" mass="12406">AQPAEGRITFGSGLPVKAIEKFIGYYKPEMKIAFSPSLSFCTDFSITRSYCLYTREDGKDLVHLDGFYSEERTATARKALDIFRLLTGIKGSFIFYVEREKKSSRRRE</sequence>
<organism evidence="1">
    <name type="scientific">mine drainage metagenome</name>
    <dbReference type="NCBI Taxonomy" id="410659"/>
    <lineage>
        <taxon>unclassified sequences</taxon>
        <taxon>metagenomes</taxon>
        <taxon>ecological metagenomes</taxon>
    </lineage>
</organism>
<proteinExistence type="predicted"/>
<protein>
    <submittedName>
        <fullName evidence="1">Mevalonate pyrophosphate decarboxylase</fullName>
    </submittedName>
</protein>
<reference evidence="1" key="1">
    <citation type="submission" date="2013-08" db="EMBL/GenBank/DDBJ databases">
        <authorList>
            <person name="Mendez C."/>
            <person name="Richter M."/>
            <person name="Ferrer M."/>
            <person name="Sanchez J."/>
        </authorList>
    </citation>
    <scope>NUCLEOTIDE SEQUENCE</scope>
</reference>
<dbReference type="AlphaFoldDB" id="T0Y411"/>
<reference evidence="1" key="2">
    <citation type="journal article" date="2014" name="ISME J.">
        <title>Microbial stratification in low pH oxic and suboxic macroscopic growths along an acid mine drainage.</title>
        <authorList>
            <person name="Mendez-Garcia C."/>
            <person name="Mesa V."/>
            <person name="Sprenger R.R."/>
            <person name="Richter M."/>
            <person name="Diez M.S."/>
            <person name="Solano J."/>
            <person name="Bargiela R."/>
            <person name="Golyshina O.V."/>
            <person name="Manteca A."/>
            <person name="Ramos J.L."/>
            <person name="Gallego J.R."/>
            <person name="Llorente I."/>
            <person name="Martins Dos Santos V.A."/>
            <person name="Jensen O.N."/>
            <person name="Pelaez A.I."/>
            <person name="Sanchez J."/>
            <person name="Ferrer M."/>
        </authorList>
    </citation>
    <scope>NUCLEOTIDE SEQUENCE</scope>
</reference>
<feature type="non-terminal residue" evidence="1">
    <location>
        <position position="1"/>
    </location>
</feature>
<gene>
    <name evidence="1" type="ORF">B2A_15107</name>
</gene>
<dbReference type="EMBL" id="AUZZ01010992">
    <property type="protein sequence ID" value="EQD27793.1"/>
    <property type="molecule type" value="Genomic_DNA"/>
</dbReference>
<accession>T0Y411</accession>
<evidence type="ECO:0000313" key="1">
    <source>
        <dbReference type="EMBL" id="EQD27793.1"/>
    </source>
</evidence>
<name>T0Y411_9ZZZZ</name>